<protein>
    <recommendedName>
        <fullName evidence="4">Membrane magnesium transporter</fullName>
    </recommendedName>
</protein>
<evidence type="ECO:0000313" key="3">
    <source>
        <dbReference type="Proteomes" id="UP000447434"/>
    </source>
</evidence>
<dbReference type="AlphaFoldDB" id="A0A6A4MWW3"/>
<dbReference type="EMBL" id="WOCE01000025">
    <property type="protein sequence ID" value="KAE9585443.1"/>
    <property type="molecule type" value="Genomic_DNA"/>
</dbReference>
<dbReference type="OrthoDB" id="44756at2759"/>
<reference evidence="3" key="1">
    <citation type="journal article" date="2020" name="Nat. Commun.">
        <title>Genome sequence of the cluster root forming white lupin.</title>
        <authorList>
            <person name="Hufnagel B."/>
            <person name="Marques A."/>
            <person name="Soriano A."/>
            <person name="Marques L."/>
            <person name="Divol F."/>
            <person name="Doumas P."/>
            <person name="Sallet E."/>
            <person name="Mancinotti D."/>
            <person name="Carrere S."/>
            <person name="Marande W."/>
            <person name="Arribat S."/>
            <person name="Keller J."/>
            <person name="Huneau C."/>
            <person name="Blein T."/>
            <person name="Aime D."/>
            <person name="Laguerre M."/>
            <person name="Taylor J."/>
            <person name="Schubert V."/>
            <person name="Nelson M."/>
            <person name="Geu-Flores F."/>
            <person name="Crespi M."/>
            <person name="Gallardo-Guerrero K."/>
            <person name="Delaux P.-M."/>
            <person name="Salse J."/>
            <person name="Berges H."/>
            <person name="Guyot R."/>
            <person name="Gouzy J."/>
            <person name="Peret B."/>
        </authorList>
    </citation>
    <scope>NUCLEOTIDE SEQUENCE [LARGE SCALE GENOMIC DNA]</scope>
    <source>
        <strain evidence="3">cv. Amiga</strain>
    </source>
</reference>
<accession>A0A6A4MWW3</accession>
<proteinExistence type="predicted"/>
<evidence type="ECO:0008006" key="4">
    <source>
        <dbReference type="Google" id="ProtNLM"/>
    </source>
</evidence>
<feature type="transmembrane region" description="Helical" evidence="1">
    <location>
        <begin position="62"/>
        <end position="80"/>
    </location>
</feature>
<organism evidence="2 3">
    <name type="scientific">Lupinus albus</name>
    <name type="common">White lupine</name>
    <name type="synonym">Lupinus termis</name>
    <dbReference type="NCBI Taxonomy" id="3870"/>
    <lineage>
        <taxon>Eukaryota</taxon>
        <taxon>Viridiplantae</taxon>
        <taxon>Streptophyta</taxon>
        <taxon>Embryophyta</taxon>
        <taxon>Tracheophyta</taxon>
        <taxon>Spermatophyta</taxon>
        <taxon>Magnoliopsida</taxon>
        <taxon>eudicotyledons</taxon>
        <taxon>Gunneridae</taxon>
        <taxon>Pentapetalae</taxon>
        <taxon>rosids</taxon>
        <taxon>fabids</taxon>
        <taxon>Fabales</taxon>
        <taxon>Fabaceae</taxon>
        <taxon>Papilionoideae</taxon>
        <taxon>50 kb inversion clade</taxon>
        <taxon>genistoids sensu lato</taxon>
        <taxon>core genistoids</taxon>
        <taxon>Genisteae</taxon>
        <taxon>Lupinus</taxon>
    </lineage>
</organism>
<keyword evidence="1" id="KW-0812">Transmembrane</keyword>
<evidence type="ECO:0000256" key="1">
    <source>
        <dbReference type="SAM" id="Phobius"/>
    </source>
</evidence>
<gene>
    <name evidence="2" type="ORF">Lalb_Chr25g0289001</name>
</gene>
<keyword evidence="1" id="KW-1133">Transmembrane helix</keyword>
<keyword evidence="1" id="KW-0472">Membrane</keyword>
<sequence length="81" mass="9243">MGFVFTMGLVGVLIFFHAAYSTIQYRGLLKITEEEFSGPPFNVNIIFLITFASYFAKQKLGLINLIFMLFFLPSSWNASFD</sequence>
<name>A0A6A4MWW3_LUPAL</name>
<evidence type="ECO:0000313" key="2">
    <source>
        <dbReference type="EMBL" id="KAE9585443.1"/>
    </source>
</evidence>
<feature type="transmembrane region" description="Helical" evidence="1">
    <location>
        <begin position="37"/>
        <end position="55"/>
    </location>
</feature>
<comment type="caution">
    <text evidence="2">The sequence shown here is derived from an EMBL/GenBank/DDBJ whole genome shotgun (WGS) entry which is preliminary data.</text>
</comment>
<keyword evidence="3" id="KW-1185">Reference proteome</keyword>
<dbReference type="Proteomes" id="UP000447434">
    <property type="component" value="Chromosome 25"/>
</dbReference>